<dbReference type="EMBL" id="BAAALT010000177">
    <property type="protein sequence ID" value="GAA1820864.1"/>
    <property type="molecule type" value="Genomic_DNA"/>
</dbReference>
<protein>
    <submittedName>
        <fullName evidence="2">Acetyltransferase</fullName>
    </submittedName>
</protein>
<comment type="caution">
    <text evidence="2">The sequence shown here is derived from an EMBL/GenBank/DDBJ whole genome shotgun (WGS) entry which is preliminary data.</text>
</comment>
<keyword evidence="3" id="KW-1185">Reference proteome</keyword>
<gene>
    <name evidence="2" type="ORF">GCM10009682_46310</name>
</gene>
<dbReference type="InterPro" id="IPR020019">
    <property type="entry name" value="AcTrfase_PglD-like"/>
</dbReference>
<reference evidence="3" key="1">
    <citation type="journal article" date="2019" name="Int. J. Syst. Evol. Microbiol.">
        <title>The Global Catalogue of Microorganisms (GCM) 10K type strain sequencing project: providing services to taxonomists for standard genome sequencing and annotation.</title>
        <authorList>
            <consortium name="The Broad Institute Genomics Platform"/>
            <consortium name="The Broad Institute Genome Sequencing Center for Infectious Disease"/>
            <person name="Wu L."/>
            <person name="Ma J."/>
        </authorList>
    </citation>
    <scope>NUCLEOTIDE SEQUENCE [LARGE SCALE GENOMIC DNA]</scope>
    <source>
        <strain evidence="3">JCM 13250</strain>
    </source>
</reference>
<dbReference type="Pfam" id="PF17836">
    <property type="entry name" value="PglD_N"/>
    <property type="match status" value="1"/>
</dbReference>
<dbReference type="SUPFAM" id="SSF51161">
    <property type="entry name" value="Trimeric LpxA-like enzymes"/>
    <property type="match status" value="1"/>
</dbReference>
<evidence type="ECO:0000259" key="1">
    <source>
        <dbReference type="Pfam" id="PF17836"/>
    </source>
</evidence>
<dbReference type="PANTHER" id="PTHR43300">
    <property type="entry name" value="ACETYLTRANSFERASE"/>
    <property type="match status" value="1"/>
</dbReference>
<dbReference type="InterPro" id="IPR001451">
    <property type="entry name" value="Hexapep"/>
</dbReference>
<proteinExistence type="predicted"/>
<name>A0ABP4YJZ7_9ACTN</name>
<dbReference type="Gene3D" id="3.40.50.20">
    <property type="match status" value="1"/>
</dbReference>
<dbReference type="Proteomes" id="UP001500218">
    <property type="component" value="Unassembled WGS sequence"/>
</dbReference>
<evidence type="ECO:0000313" key="3">
    <source>
        <dbReference type="Proteomes" id="UP001500218"/>
    </source>
</evidence>
<evidence type="ECO:0000313" key="2">
    <source>
        <dbReference type="EMBL" id="GAA1820864.1"/>
    </source>
</evidence>
<dbReference type="Pfam" id="PF00132">
    <property type="entry name" value="Hexapep"/>
    <property type="match status" value="1"/>
</dbReference>
<feature type="domain" description="PglD N-terminal" evidence="1">
    <location>
        <begin position="1"/>
        <end position="78"/>
    </location>
</feature>
<dbReference type="InterPro" id="IPR011004">
    <property type="entry name" value="Trimer_LpxA-like_sf"/>
</dbReference>
<sequence>MIVGAGGSGREALDVLRDAREHGADLDFLGFVDDGAPDTARLARVGAACLGPVSRLADLPGEVRYCVGIGDGATRRRVDEYATRIGRRAISLIHPAATVGRDVRLGDGAVLWPGAHVTTNVTTGRHVHVSRNSTVGHDAVIGDYVTIMPLVSVSGAVVLGDEVTMGTGATIIQGRTVGRGSVVGAGAAVVRDIPAGVVAVGVPAVARRAVTPAPRHPGPAADAPAAHP</sequence>
<dbReference type="InterPro" id="IPR050179">
    <property type="entry name" value="Trans_hexapeptide_repeat"/>
</dbReference>
<dbReference type="Gene3D" id="2.160.10.10">
    <property type="entry name" value="Hexapeptide repeat proteins"/>
    <property type="match status" value="1"/>
</dbReference>
<organism evidence="2 3">
    <name type="scientific">Luedemannella flava</name>
    <dbReference type="NCBI Taxonomy" id="349316"/>
    <lineage>
        <taxon>Bacteria</taxon>
        <taxon>Bacillati</taxon>
        <taxon>Actinomycetota</taxon>
        <taxon>Actinomycetes</taxon>
        <taxon>Micromonosporales</taxon>
        <taxon>Micromonosporaceae</taxon>
        <taxon>Luedemannella</taxon>
    </lineage>
</organism>
<accession>A0ABP4YJZ7</accession>
<dbReference type="InterPro" id="IPR041561">
    <property type="entry name" value="PglD_N"/>
</dbReference>
<dbReference type="CDD" id="cd03360">
    <property type="entry name" value="LbH_AT_putative"/>
    <property type="match status" value="1"/>
</dbReference>
<dbReference type="PANTHER" id="PTHR43300:SF7">
    <property type="entry name" value="UDP-N-ACETYLBACILLOSAMINE N-ACETYLTRANSFERASE"/>
    <property type="match status" value="1"/>
</dbReference>
<dbReference type="NCBIfam" id="TIGR03570">
    <property type="entry name" value="NeuD_NnaD"/>
    <property type="match status" value="1"/>
</dbReference>